<comment type="caution">
    <text evidence="1">The sequence shown here is derived from an EMBL/GenBank/DDBJ whole genome shotgun (WGS) entry which is preliminary data.</text>
</comment>
<gene>
    <name evidence="1" type="ORF">SDC9_146614</name>
</gene>
<evidence type="ECO:0000313" key="1">
    <source>
        <dbReference type="EMBL" id="MPM99423.1"/>
    </source>
</evidence>
<accession>A0A645EF81</accession>
<name>A0A645EF81_9ZZZZ</name>
<sequence>MKLEDINYLIGKNNNGNVIRLNLLFRELIFLRSNKLYSLLGNFNGFDTSLSQLFSLSSYIPGLRIFSTLNNNSYSNKMVE</sequence>
<dbReference type="AlphaFoldDB" id="A0A645EF81"/>
<dbReference type="EMBL" id="VSSQ01045511">
    <property type="protein sequence ID" value="MPM99423.1"/>
    <property type="molecule type" value="Genomic_DNA"/>
</dbReference>
<organism evidence="1">
    <name type="scientific">bioreactor metagenome</name>
    <dbReference type="NCBI Taxonomy" id="1076179"/>
    <lineage>
        <taxon>unclassified sequences</taxon>
        <taxon>metagenomes</taxon>
        <taxon>ecological metagenomes</taxon>
    </lineage>
</organism>
<reference evidence="1" key="1">
    <citation type="submission" date="2019-08" db="EMBL/GenBank/DDBJ databases">
        <authorList>
            <person name="Kucharzyk K."/>
            <person name="Murdoch R.W."/>
            <person name="Higgins S."/>
            <person name="Loffler F."/>
        </authorList>
    </citation>
    <scope>NUCLEOTIDE SEQUENCE</scope>
</reference>
<protein>
    <submittedName>
        <fullName evidence="1">Uncharacterized protein</fullName>
    </submittedName>
</protein>
<proteinExistence type="predicted"/>